<keyword evidence="9" id="KW-0408">Iron</keyword>
<evidence type="ECO:0000313" key="14">
    <source>
        <dbReference type="Proteomes" id="UP001152607"/>
    </source>
</evidence>
<evidence type="ECO:0000256" key="3">
    <source>
        <dbReference type="ARBA" id="ARBA00010031"/>
    </source>
</evidence>
<feature type="compositionally biased region" description="Pro residues" evidence="10">
    <location>
        <begin position="63"/>
        <end position="76"/>
    </location>
</feature>
<comment type="caution">
    <text evidence="9">Lacks conserved residue(s) required for the propagation of feature annotation.</text>
</comment>
<protein>
    <recommendedName>
        <fullName evidence="12">CFEM domain-containing protein</fullName>
    </recommendedName>
</protein>
<evidence type="ECO:0000256" key="2">
    <source>
        <dbReference type="ARBA" id="ARBA00004613"/>
    </source>
</evidence>
<feature type="binding site" description="axial binding residue" evidence="9">
    <location>
        <position position="114"/>
    </location>
    <ligand>
        <name>heme</name>
        <dbReference type="ChEBI" id="CHEBI:30413"/>
    </ligand>
    <ligandPart>
        <name>Fe</name>
        <dbReference type="ChEBI" id="CHEBI:18248"/>
    </ligandPart>
</feature>
<gene>
    <name evidence="13" type="ORF">PDIGIT_LOCUS10223</name>
</gene>
<sequence length="152" mass="15291">MKPILITLACAMYATTAMASPVACASPPNVAIAASNSTIPLVPVAQASTPAKPLPPVAKASTPPKPLAPAPAPAPAPADLKAQTVSKAVVDIGGCPQDCWNEAAALANCDPNVDDDCLCGPFFDGVTNCVSQTCDIADNLQVLDMLDTACGF</sequence>
<dbReference type="GO" id="GO:0005576">
    <property type="term" value="C:extracellular region"/>
    <property type="evidence" value="ECO:0007669"/>
    <property type="project" value="UniProtKB-SubCell"/>
</dbReference>
<keyword evidence="6 11" id="KW-0732">Signal</keyword>
<keyword evidence="9" id="KW-0349">Heme</keyword>
<organism evidence="13 14">
    <name type="scientific">Periconia digitata</name>
    <dbReference type="NCBI Taxonomy" id="1303443"/>
    <lineage>
        <taxon>Eukaryota</taxon>
        <taxon>Fungi</taxon>
        <taxon>Dikarya</taxon>
        <taxon>Ascomycota</taxon>
        <taxon>Pezizomycotina</taxon>
        <taxon>Dothideomycetes</taxon>
        <taxon>Pleosporomycetidae</taxon>
        <taxon>Pleosporales</taxon>
        <taxon>Massarineae</taxon>
        <taxon>Periconiaceae</taxon>
        <taxon>Periconia</taxon>
    </lineage>
</organism>
<dbReference type="EMBL" id="CAOQHR010000007">
    <property type="protein sequence ID" value="CAI6337115.1"/>
    <property type="molecule type" value="Genomic_DNA"/>
</dbReference>
<comment type="subcellular location">
    <subcellularLocation>
        <location evidence="1">Membrane</location>
        <topology evidence="1">Lipid-anchor</topology>
        <topology evidence="1">GPI-anchor</topology>
    </subcellularLocation>
    <subcellularLocation>
        <location evidence="2">Secreted</location>
    </subcellularLocation>
</comment>
<keyword evidence="7" id="KW-1015">Disulfide bond</keyword>
<dbReference type="Proteomes" id="UP001152607">
    <property type="component" value="Unassembled WGS sequence"/>
</dbReference>
<feature type="signal peptide" evidence="11">
    <location>
        <begin position="1"/>
        <end position="19"/>
    </location>
</feature>
<feature type="region of interest" description="Disordered" evidence="10">
    <location>
        <begin position="53"/>
        <end position="78"/>
    </location>
</feature>
<evidence type="ECO:0000256" key="11">
    <source>
        <dbReference type="SAM" id="SignalP"/>
    </source>
</evidence>
<dbReference type="PROSITE" id="PS52012">
    <property type="entry name" value="CFEM"/>
    <property type="match status" value="1"/>
</dbReference>
<keyword evidence="5" id="KW-0336">GPI-anchor</keyword>
<dbReference type="Pfam" id="PF05730">
    <property type="entry name" value="CFEM"/>
    <property type="match status" value="1"/>
</dbReference>
<evidence type="ECO:0000259" key="12">
    <source>
        <dbReference type="PROSITE" id="PS52012"/>
    </source>
</evidence>
<reference evidence="13" key="1">
    <citation type="submission" date="2023-01" db="EMBL/GenBank/DDBJ databases">
        <authorList>
            <person name="Van Ghelder C."/>
            <person name="Rancurel C."/>
        </authorList>
    </citation>
    <scope>NUCLEOTIDE SEQUENCE</scope>
    <source>
        <strain evidence="13">CNCM I-4278</strain>
    </source>
</reference>
<evidence type="ECO:0000256" key="5">
    <source>
        <dbReference type="ARBA" id="ARBA00022622"/>
    </source>
</evidence>
<keyword evidence="4" id="KW-0964">Secreted</keyword>
<evidence type="ECO:0000256" key="1">
    <source>
        <dbReference type="ARBA" id="ARBA00004589"/>
    </source>
</evidence>
<evidence type="ECO:0000256" key="9">
    <source>
        <dbReference type="PROSITE-ProRule" id="PRU01356"/>
    </source>
</evidence>
<keyword evidence="9" id="KW-0479">Metal-binding</keyword>
<feature type="domain" description="CFEM" evidence="12">
    <location>
        <begin position="68"/>
        <end position="152"/>
    </location>
</feature>
<evidence type="ECO:0000256" key="6">
    <source>
        <dbReference type="ARBA" id="ARBA00022729"/>
    </source>
</evidence>
<keyword evidence="5" id="KW-0325">Glycoprotein</keyword>
<evidence type="ECO:0000256" key="4">
    <source>
        <dbReference type="ARBA" id="ARBA00022525"/>
    </source>
</evidence>
<proteinExistence type="inferred from homology"/>
<dbReference type="AlphaFoldDB" id="A0A9W4XQK6"/>
<accession>A0A9W4XQK6</accession>
<evidence type="ECO:0000256" key="7">
    <source>
        <dbReference type="ARBA" id="ARBA00023157"/>
    </source>
</evidence>
<comment type="caution">
    <text evidence="13">The sequence shown here is derived from an EMBL/GenBank/DDBJ whole genome shotgun (WGS) entry which is preliminary data.</text>
</comment>
<dbReference type="InterPro" id="IPR008427">
    <property type="entry name" value="Extracellular_membr_CFEM_dom"/>
</dbReference>
<evidence type="ECO:0000256" key="10">
    <source>
        <dbReference type="SAM" id="MobiDB-lite"/>
    </source>
</evidence>
<feature type="chain" id="PRO_5040992462" description="CFEM domain-containing protein" evidence="11">
    <location>
        <begin position="20"/>
        <end position="152"/>
    </location>
</feature>
<keyword evidence="5" id="KW-0472">Membrane</keyword>
<keyword evidence="14" id="KW-1185">Reference proteome</keyword>
<dbReference type="GO" id="GO:0098552">
    <property type="term" value="C:side of membrane"/>
    <property type="evidence" value="ECO:0007669"/>
    <property type="project" value="UniProtKB-KW"/>
</dbReference>
<name>A0A9W4XQK6_9PLEO</name>
<comment type="similarity">
    <text evidence="3">Belongs to the RBT5 family.</text>
</comment>
<evidence type="ECO:0000313" key="13">
    <source>
        <dbReference type="EMBL" id="CAI6337115.1"/>
    </source>
</evidence>
<evidence type="ECO:0000256" key="8">
    <source>
        <dbReference type="ARBA" id="ARBA00023288"/>
    </source>
</evidence>
<dbReference type="OrthoDB" id="3785142at2759"/>
<keyword evidence="8" id="KW-0449">Lipoprotein</keyword>
<dbReference type="GO" id="GO:0046872">
    <property type="term" value="F:metal ion binding"/>
    <property type="evidence" value="ECO:0007669"/>
    <property type="project" value="UniProtKB-UniRule"/>
</dbReference>